<dbReference type="InterPro" id="IPR014857">
    <property type="entry name" value="Nse1_RING_C4HC3-type"/>
</dbReference>
<evidence type="ECO:0000256" key="15">
    <source>
        <dbReference type="ARBA" id="ARBA00022895"/>
    </source>
</evidence>
<feature type="region of interest" description="Disordered" evidence="20">
    <location>
        <begin position="239"/>
        <end position="258"/>
    </location>
</feature>
<evidence type="ECO:0000256" key="16">
    <source>
        <dbReference type="ARBA" id="ARBA00023172"/>
    </source>
</evidence>
<keyword evidence="12 19" id="KW-0833">Ubl conjugation pathway</keyword>
<reference evidence="22 23" key="1">
    <citation type="journal article" date="2010" name="Science">
        <title>Genomic comparison of the ants Camponotus floridanus and Harpegnathos saltator.</title>
        <authorList>
            <person name="Bonasio R."/>
            <person name="Zhang G."/>
            <person name="Ye C."/>
            <person name="Mutti N.S."/>
            <person name="Fang X."/>
            <person name="Qin N."/>
            <person name="Donahue G."/>
            <person name="Yang P."/>
            <person name="Li Q."/>
            <person name="Li C."/>
            <person name="Zhang P."/>
            <person name="Huang Z."/>
            <person name="Berger S.L."/>
            <person name="Reinberg D."/>
            <person name="Wang J."/>
            <person name="Liebig J."/>
        </authorList>
    </citation>
    <scope>NUCLEOTIDE SEQUENCE [LARGE SCALE GENOMIC DNA]</scope>
    <source>
        <strain evidence="23">C129</strain>
    </source>
</reference>
<dbReference type="GO" id="GO:0000724">
    <property type="term" value="P:double-strand break repair via homologous recombination"/>
    <property type="evidence" value="ECO:0007669"/>
    <property type="project" value="TreeGrafter"/>
</dbReference>
<dbReference type="EMBL" id="GL438820">
    <property type="protein sequence ID" value="EFN68442.1"/>
    <property type="molecule type" value="Genomic_DNA"/>
</dbReference>
<dbReference type="GO" id="GO:0008270">
    <property type="term" value="F:zinc ion binding"/>
    <property type="evidence" value="ECO:0007669"/>
    <property type="project" value="UniProtKB-KW"/>
</dbReference>
<comment type="similarity">
    <text evidence="4 19">Belongs to the NSE1 family.</text>
</comment>
<evidence type="ECO:0000256" key="11">
    <source>
        <dbReference type="ARBA" id="ARBA00022771"/>
    </source>
</evidence>
<dbReference type="STRING" id="104421.E2ADT0"/>
<evidence type="ECO:0000256" key="9">
    <source>
        <dbReference type="ARBA" id="ARBA00022723"/>
    </source>
</evidence>
<proteinExistence type="inferred from homology"/>
<evidence type="ECO:0000256" key="14">
    <source>
        <dbReference type="ARBA" id="ARBA00022843"/>
    </source>
</evidence>
<dbReference type="GO" id="GO:0030915">
    <property type="term" value="C:Smc5-Smc6 complex"/>
    <property type="evidence" value="ECO:0007669"/>
    <property type="project" value="UniProtKB-UniRule"/>
</dbReference>
<protein>
    <recommendedName>
        <fullName evidence="6 19">Non-structural maintenance of chromosomes element 1 homolog</fullName>
        <ecNumber evidence="5 19">2.3.2.27</ecNumber>
    </recommendedName>
</protein>
<dbReference type="InterPro" id="IPR036388">
    <property type="entry name" value="WH-like_DNA-bd_sf"/>
</dbReference>
<evidence type="ECO:0000256" key="3">
    <source>
        <dbReference type="ARBA" id="ARBA00004574"/>
    </source>
</evidence>
<evidence type="ECO:0000313" key="23">
    <source>
        <dbReference type="Proteomes" id="UP000000311"/>
    </source>
</evidence>
<dbReference type="GO" id="GO:0000781">
    <property type="term" value="C:chromosome, telomeric region"/>
    <property type="evidence" value="ECO:0007669"/>
    <property type="project" value="UniProtKB-SubCell"/>
</dbReference>
<dbReference type="FunFam" id="1.10.10.10:FF:000270">
    <property type="entry name" value="Non-structural maintenance of chromosomes element 1 homolog"/>
    <property type="match status" value="1"/>
</dbReference>
<evidence type="ECO:0000256" key="20">
    <source>
        <dbReference type="SAM" id="MobiDB-lite"/>
    </source>
</evidence>
<gene>
    <name evidence="22" type="ORF">EAG_10415</name>
</gene>
<evidence type="ECO:0000256" key="6">
    <source>
        <dbReference type="ARBA" id="ARBA00019422"/>
    </source>
</evidence>
<sequence length="258" mass="30115">MVYSKEHKMVLQSIMHEGALHENRGKELISKLFGHENTAKIINEINLKLQPLYMIIKCMNCEVTGQLYWVWASTVQDKIASFHPEFSQAELTLLRNVYSEIVTSGNGYVSSTWCLNLCSTLNIKLTKARAEEFLYEMVNKKWLTCKNGKYYMGVRSIVELLQYFKDTYQENLHSCTLCKQVLFYGEKCDQCNTTTHVHCLKNYTMNRGDLECPNCHHPISQHNHSDNSINSEMDVDEMDTEMNEVTQPSQRRSKRKRY</sequence>
<dbReference type="SUPFAM" id="SSF57889">
    <property type="entry name" value="Cysteine-rich domain"/>
    <property type="match status" value="1"/>
</dbReference>
<dbReference type="Gene3D" id="1.10.10.10">
    <property type="entry name" value="Winged helix-like DNA-binding domain superfamily/Winged helix DNA-binding domain"/>
    <property type="match status" value="1"/>
</dbReference>
<dbReference type="InterPro" id="IPR013083">
    <property type="entry name" value="Znf_RING/FYVE/PHD"/>
</dbReference>
<keyword evidence="23" id="KW-1185">Reference proteome</keyword>
<keyword evidence="16 19" id="KW-0233">DNA recombination</keyword>
<evidence type="ECO:0000256" key="2">
    <source>
        <dbReference type="ARBA" id="ARBA00004123"/>
    </source>
</evidence>
<dbReference type="PROSITE" id="PS50081">
    <property type="entry name" value="ZF_DAG_PE_2"/>
    <property type="match status" value="1"/>
</dbReference>
<dbReference type="KEGG" id="cfo:105251254"/>
<dbReference type="OrthoDB" id="185455at2759"/>
<dbReference type="EC" id="2.3.2.27" evidence="5 19"/>
<keyword evidence="18 19" id="KW-0539">Nucleus</keyword>
<comment type="subcellular location">
    <subcellularLocation>
        <location evidence="3">Chromosome</location>
        <location evidence="3">Telomere</location>
    </subcellularLocation>
    <subcellularLocation>
        <location evidence="2 19">Nucleus</location>
    </subcellularLocation>
</comment>
<evidence type="ECO:0000256" key="7">
    <source>
        <dbReference type="ARBA" id="ARBA00022454"/>
    </source>
</evidence>
<evidence type="ECO:0000256" key="12">
    <source>
        <dbReference type="ARBA" id="ARBA00022786"/>
    </source>
</evidence>
<evidence type="ECO:0000256" key="17">
    <source>
        <dbReference type="ARBA" id="ARBA00023204"/>
    </source>
</evidence>
<keyword evidence="10 19" id="KW-0227">DNA damage</keyword>
<dbReference type="PANTHER" id="PTHR20973:SF0">
    <property type="entry name" value="NON-STRUCTURAL MAINTENANCE OF CHROMOSOMES ELEMENT 1 HOMOLOG"/>
    <property type="match status" value="1"/>
</dbReference>
<dbReference type="GO" id="GO:0061630">
    <property type="term" value="F:ubiquitin protein ligase activity"/>
    <property type="evidence" value="ECO:0007669"/>
    <property type="project" value="UniProtKB-EC"/>
</dbReference>
<keyword evidence="17 19" id="KW-0234">DNA repair</keyword>
<keyword evidence="11 19" id="KW-0863">Zinc-finger</keyword>
<comment type="subunit">
    <text evidence="19">Component of the Smc5-Smc6 complex.</text>
</comment>
<keyword evidence="8 19" id="KW-0808">Transferase</keyword>
<evidence type="ECO:0000256" key="8">
    <source>
        <dbReference type="ARBA" id="ARBA00022679"/>
    </source>
</evidence>
<dbReference type="Gene3D" id="3.30.40.10">
    <property type="entry name" value="Zinc/RING finger domain, C3HC4 (zinc finger)"/>
    <property type="match status" value="1"/>
</dbReference>
<name>E2ADT0_CAMFO</name>
<dbReference type="PANTHER" id="PTHR20973">
    <property type="entry name" value="NON-SMC ELEMENT 1-RELATED"/>
    <property type="match status" value="1"/>
</dbReference>
<evidence type="ECO:0000256" key="1">
    <source>
        <dbReference type="ARBA" id="ARBA00000900"/>
    </source>
</evidence>
<keyword evidence="14" id="KW-0832">Ubl conjugation</keyword>
<dbReference type="Pfam" id="PF08746">
    <property type="entry name" value="zf-RING-like"/>
    <property type="match status" value="1"/>
</dbReference>
<accession>E2ADT0</accession>
<dbReference type="GO" id="GO:0005634">
    <property type="term" value="C:nucleus"/>
    <property type="evidence" value="ECO:0007669"/>
    <property type="project" value="UniProtKB-SubCell"/>
</dbReference>
<dbReference type="Gene3D" id="3.90.1150.220">
    <property type="match status" value="1"/>
</dbReference>
<keyword evidence="15" id="KW-0779">Telomere</keyword>
<feature type="domain" description="Phorbol-ester/DAG-type" evidence="21">
    <location>
        <begin position="160"/>
        <end position="212"/>
    </location>
</feature>
<dbReference type="InterPro" id="IPR046349">
    <property type="entry name" value="C1-like_sf"/>
</dbReference>
<organism evidence="23">
    <name type="scientific">Camponotus floridanus</name>
    <name type="common">Florida carpenter ant</name>
    <dbReference type="NCBI Taxonomy" id="104421"/>
    <lineage>
        <taxon>Eukaryota</taxon>
        <taxon>Metazoa</taxon>
        <taxon>Ecdysozoa</taxon>
        <taxon>Arthropoda</taxon>
        <taxon>Hexapoda</taxon>
        <taxon>Insecta</taxon>
        <taxon>Pterygota</taxon>
        <taxon>Neoptera</taxon>
        <taxon>Endopterygota</taxon>
        <taxon>Hymenoptera</taxon>
        <taxon>Apocrita</taxon>
        <taxon>Aculeata</taxon>
        <taxon>Formicoidea</taxon>
        <taxon>Formicidae</taxon>
        <taxon>Formicinae</taxon>
        <taxon>Camponotus</taxon>
    </lineage>
</organism>
<dbReference type="AlphaFoldDB" id="E2ADT0"/>
<evidence type="ECO:0000259" key="21">
    <source>
        <dbReference type="PROSITE" id="PS50081"/>
    </source>
</evidence>
<evidence type="ECO:0000256" key="19">
    <source>
        <dbReference type="RuleBase" id="RU368018"/>
    </source>
</evidence>
<dbReference type="InterPro" id="IPR002219">
    <property type="entry name" value="PKC_DAG/PE"/>
</dbReference>
<comment type="catalytic activity">
    <reaction evidence="1 19">
        <text>S-ubiquitinyl-[E2 ubiquitin-conjugating enzyme]-L-cysteine + [acceptor protein]-L-lysine = [E2 ubiquitin-conjugating enzyme]-L-cysteine + N(6)-ubiquitinyl-[acceptor protein]-L-lysine.</text>
        <dbReference type="EC" id="2.3.2.27"/>
    </reaction>
</comment>
<evidence type="ECO:0000256" key="4">
    <source>
        <dbReference type="ARBA" id="ARBA00010258"/>
    </source>
</evidence>
<dbReference type="FunCoup" id="E2ADT0">
    <property type="interactions" value="1039"/>
</dbReference>
<keyword evidence="9 19" id="KW-0479">Metal-binding</keyword>
<dbReference type="Pfam" id="PF07574">
    <property type="entry name" value="SMC_Nse1"/>
    <property type="match status" value="1"/>
</dbReference>
<evidence type="ECO:0000313" key="22">
    <source>
        <dbReference type="EMBL" id="EFN68442.1"/>
    </source>
</evidence>
<evidence type="ECO:0000256" key="5">
    <source>
        <dbReference type="ARBA" id="ARBA00012483"/>
    </source>
</evidence>
<keyword evidence="13 19" id="KW-0862">Zinc</keyword>
<dbReference type="OMA" id="ACINHSC"/>
<evidence type="ECO:0000256" key="13">
    <source>
        <dbReference type="ARBA" id="ARBA00022833"/>
    </source>
</evidence>
<dbReference type="Proteomes" id="UP000000311">
    <property type="component" value="Unassembled WGS sequence"/>
</dbReference>
<keyword evidence="7" id="KW-0158">Chromosome</keyword>
<evidence type="ECO:0000256" key="10">
    <source>
        <dbReference type="ARBA" id="ARBA00022763"/>
    </source>
</evidence>
<dbReference type="InParanoid" id="E2ADT0"/>
<evidence type="ECO:0000256" key="18">
    <source>
        <dbReference type="ARBA" id="ARBA00023242"/>
    </source>
</evidence>
<dbReference type="InterPro" id="IPR011513">
    <property type="entry name" value="Nse1"/>
</dbReference>